<dbReference type="SUPFAM" id="SSF52821">
    <property type="entry name" value="Rhodanese/Cell cycle control phosphatase"/>
    <property type="match status" value="1"/>
</dbReference>
<name>A0A9X3EXT8_9BACT</name>
<dbReference type="InterPro" id="IPR001763">
    <property type="entry name" value="Rhodanese-like_dom"/>
</dbReference>
<dbReference type="InterPro" id="IPR036873">
    <property type="entry name" value="Rhodanese-like_dom_sf"/>
</dbReference>
<keyword evidence="4" id="KW-1185">Reference proteome</keyword>
<dbReference type="Proteomes" id="UP001150924">
    <property type="component" value="Unassembled WGS sequence"/>
</dbReference>
<organism evidence="3 4">
    <name type="scientific">Nannocystis pusilla</name>
    <dbReference type="NCBI Taxonomy" id="889268"/>
    <lineage>
        <taxon>Bacteria</taxon>
        <taxon>Pseudomonadati</taxon>
        <taxon>Myxococcota</taxon>
        <taxon>Polyangia</taxon>
        <taxon>Nannocystales</taxon>
        <taxon>Nannocystaceae</taxon>
        <taxon>Nannocystis</taxon>
    </lineage>
</organism>
<feature type="region of interest" description="Disordered" evidence="1">
    <location>
        <begin position="518"/>
        <end position="542"/>
    </location>
</feature>
<dbReference type="CDD" id="cd00158">
    <property type="entry name" value="RHOD"/>
    <property type="match status" value="1"/>
</dbReference>
<dbReference type="RefSeq" id="WP_267775750.1">
    <property type="nucleotide sequence ID" value="NZ_JAPNKE010000002.1"/>
</dbReference>
<comment type="caution">
    <text evidence="3">The sequence shown here is derived from an EMBL/GenBank/DDBJ whole genome shotgun (WGS) entry which is preliminary data.</text>
</comment>
<dbReference type="Pfam" id="PF00581">
    <property type="entry name" value="Rhodanese"/>
    <property type="match status" value="1"/>
</dbReference>
<evidence type="ECO:0000256" key="1">
    <source>
        <dbReference type="SAM" id="MobiDB-lite"/>
    </source>
</evidence>
<evidence type="ECO:0000313" key="4">
    <source>
        <dbReference type="Proteomes" id="UP001150924"/>
    </source>
</evidence>
<protein>
    <submittedName>
        <fullName evidence="3">Rhodanese-like domain-containing protein</fullName>
    </submittedName>
</protein>
<evidence type="ECO:0000313" key="3">
    <source>
        <dbReference type="EMBL" id="MCY1012353.1"/>
    </source>
</evidence>
<dbReference type="PROSITE" id="PS50206">
    <property type="entry name" value="RHODANESE_3"/>
    <property type="match status" value="1"/>
</dbReference>
<reference evidence="3" key="1">
    <citation type="submission" date="2022-11" db="EMBL/GenBank/DDBJ databases">
        <title>Minimal conservation of predation-associated metabolite biosynthetic gene clusters underscores biosynthetic potential of Myxococcota including descriptions for ten novel species: Archangium lansinium sp. nov., Myxococcus landrumus sp. nov., Nannocystis bai.</title>
        <authorList>
            <person name="Ahearne A."/>
            <person name="Stevens C."/>
            <person name="Phillips K."/>
        </authorList>
    </citation>
    <scope>NUCLEOTIDE SEQUENCE</scope>
    <source>
        <strain evidence="3">Na p29</strain>
    </source>
</reference>
<dbReference type="EMBL" id="JAPNKE010000002">
    <property type="protein sequence ID" value="MCY1012353.1"/>
    <property type="molecule type" value="Genomic_DNA"/>
</dbReference>
<dbReference type="SMART" id="SM00450">
    <property type="entry name" value="RHOD"/>
    <property type="match status" value="1"/>
</dbReference>
<dbReference type="AlphaFoldDB" id="A0A9X3EXT8"/>
<evidence type="ECO:0000259" key="2">
    <source>
        <dbReference type="PROSITE" id="PS50206"/>
    </source>
</evidence>
<accession>A0A9X3EXT8</accession>
<feature type="domain" description="Rhodanese" evidence="2">
    <location>
        <begin position="51"/>
        <end position="142"/>
    </location>
</feature>
<proteinExistence type="predicted"/>
<gene>
    <name evidence="3" type="ORF">OV079_43825</name>
</gene>
<dbReference type="Gene3D" id="3.40.250.10">
    <property type="entry name" value="Rhodanese-like domain"/>
    <property type="match status" value="1"/>
</dbReference>
<sequence>MLKRTDPKAVTSEALLTMPVHERLVKLNWLGQLWTAPDGTPLLPVEFVGRQGRTVQLVDVREAEELTGPLGYVPGSVWLPLARIHEAASRWAPGTPVVLVSRNGGPRAAQAAQALECLGMEFVAVMDGGISAWRKLGFATMRDEAIFRQAEVPAPPPVEIETAPGPLSQAQIEAHIGDAQRVRWVKMAALMLHSKTSCVDGRDDHAVVGTPGGDAGEFLLALAAVERVTGQPVPLERIAALLEGYVETFGHFYIHSDTTAGNNLIAAMRADPALSDRLPPTSSGPKEWRAFLHSPPEALRPLVLGHMITPGNLGCGHLRLMLQHPERYLIRRPLVEAFLRALFSLRWNGMVELDLVILGGGHEEGAVVNVRLEQGVWAFTRVPLISPACGTAGVQIFVNHPQVADFMREQVARYFTTHRSCCRWARRSTGSSARTSADWRRSSKPRRCRCWRRGCQCSTWCSATRASSRSRPPAWWASAGSDRGPWARIGHRGTLEACDGRDWPRCCCWRARAGRGRRRTGRPTARRRRTRRRAVPRRRPRR</sequence>